<dbReference type="EMBL" id="DTOZ01000167">
    <property type="protein sequence ID" value="HGE78691.1"/>
    <property type="molecule type" value="Genomic_DNA"/>
</dbReference>
<evidence type="ECO:0000313" key="1">
    <source>
        <dbReference type="EMBL" id="HGE78691.1"/>
    </source>
</evidence>
<sequence>MGLTLIIFQAMNPILASAIMPGWGEWILHKKNEARAFFIIEGSIWVSYYTFNYFGRKFESSSRVFAYEHAGANPLRHDQEYYDNLEDFNSSDEYNLLVERDASYLYPNDPQKQREYIQEHGYFGDDQWEWDTLSNRNFYWQRRKSARENLRRATFMTGFMILNRITSVINVAVFKQGAGFGLDPGPGRIGIKYRF</sequence>
<reference evidence="1" key="1">
    <citation type="journal article" date="2020" name="mSystems">
        <title>Genome- and Community-Level Interaction Insights into Carbon Utilization and Element Cycling Functions of Hydrothermarchaeota in Hydrothermal Sediment.</title>
        <authorList>
            <person name="Zhou Z."/>
            <person name="Liu Y."/>
            <person name="Xu W."/>
            <person name="Pan J."/>
            <person name="Luo Z.H."/>
            <person name="Li M."/>
        </authorList>
    </citation>
    <scope>NUCLEOTIDE SEQUENCE [LARGE SCALE GENOMIC DNA]</scope>
    <source>
        <strain evidence="1">SpSt-961</strain>
    </source>
</reference>
<gene>
    <name evidence="1" type="ORF">ENX68_06835</name>
</gene>
<comment type="caution">
    <text evidence="1">The sequence shown here is derived from an EMBL/GenBank/DDBJ whole genome shotgun (WGS) entry which is preliminary data.</text>
</comment>
<protein>
    <recommendedName>
        <fullName evidence="2">DUF5683 domain-containing protein</fullName>
    </recommendedName>
</protein>
<organism evidence="1">
    <name type="scientific">candidate division WOR-3 bacterium</name>
    <dbReference type="NCBI Taxonomy" id="2052148"/>
    <lineage>
        <taxon>Bacteria</taxon>
        <taxon>Bacteria division WOR-3</taxon>
    </lineage>
</organism>
<evidence type="ECO:0008006" key="2">
    <source>
        <dbReference type="Google" id="ProtNLM"/>
    </source>
</evidence>
<dbReference type="AlphaFoldDB" id="A0A7V3RIJ0"/>
<name>A0A7V3RIJ0_UNCW3</name>
<proteinExistence type="predicted"/>
<accession>A0A7V3RIJ0</accession>